<dbReference type="GO" id="GO:0005524">
    <property type="term" value="F:ATP binding"/>
    <property type="evidence" value="ECO:0007669"/>
    <property type="project" value="UniProtKB-KW"/>
</dbReference>
<dbReference type="SUPFAM" id="SSF52540">
    <property type="entry name" value="P-loop containing nucleoside triphosphate hydrolases"/>
    <property type="match status" value="1"/>
</dbReference>
<dbReference type="InterPro" id="IPR050153">
    <property type="entry name" value="Metal_Ion_Import_ABC"/>
</dbReference>
<keyword evidence="1" id="KW-0813">Transport</keyword>
<organism evidence="5 6">
    <name type="scientific">Pseudomonas eucalypticola</name>
    <dbReference type="NCBI Taxonomy" id="2599595"/>
    <lineage>
        <taxon>Bacteria</taxon>
        <taxon>Pseudomonadati</taxon>
        <taxon>Pseudomonadota</taxon>
        <taxon>Gammaproteobacteria</taxon>
        <taxon>Pseudomonadales</taxon>
        <taxon>Pseudomonadaceae</taxon>
        <taxon>Pseudomonas</taxon>
    </lineage>
</organism>
<dbReference type="InterPro" id="IPR003439">
    <property type="entry name" value="ABC_transporter-like_ATP-bd"/>
</dbReference>
<evidence type="ECO:0000313" key="6">
    <source>
        <dbReference type="Proteomes" id="UP000509568"/>
    </source>
</evidence>
<evidence type="ECO:0000256" key="2">
    <source>
        <dbReference type="ARBA" id="ARBA00022741"/>
    </source>
</evidence>
<dbReference type="PROSITE" id="PS50893">
    <property type="entry name" value="ABC_TRANSPORTER_2"/>
    <property type="match status" value="1"/>
</dbReference>
<evidence type="ECO:0000256" key="3">
    <source>
        <dbReference type="ARBA" id="ARBA00022840"/>
    </source>
</evidence>
<evidence type="ECO:0000256" key="1">
    <source>
        <dbReference type="ARBA" id="ARBA00022448"/>
    </source>
</evidence>
<evidence type="ECO:0000313" key="5">
    <source>
        <dbReference type="EMBL" id="QKZ05322.1"/>
    </source>
</evidence>
<protein>
    <submittedName>
        <fullName evidence="5">ATP-binding cassette domain-containing protein</fullName>
    </submittedName>
</protein>
<dbReference type="RefSeq" id="WP_176571200.1">
    <property type="nucleotide sequence ID" value="NZ_CP056030.1"/>
</dbReference>
<keyword evidence="2" id="KW-0547">Nucleotide-binding</keyword>
<dbReference type="EMBL" id="CP056030">
    <property type="protein sequence ID" value="QKZ05322.1"/>
    <property type="molecule type" value="Genomic_DNA"/>
</dbReference>
<proteinExistence type="predicted"/>
<dbReference type="Proteomes" id="UP000509568">
    <property type="component" value="Chromosome"/>
</dbReference>
<keyword evidence="6" id="KW-1185">Reference proteome</keyword>
<dbReference type="InterPro" id="IPR027417">
    <property type="entry name" value="P-loop_NTPase"/>
</dbReference>
<dbReference type="Gene3D" id="3.40.50.300">
    <property type="entry name" value="P-loop containing nucleotide triphosphate hydrolases"/>
    <property type="match status" value="1"/>
</dbReference>
<evidence type="ECO:0000259" key="4">
    <source>
        <dbReference type="PROSITE" id="PS50893"/>
    </source>
</evidence>
<name>A0A7D5H4F6_9PSED</name>
<dbReference type="PANTHER" id="PTHR42734">
    <property type="entry name" value="METAL TRANSPORT SYSTEM ATP-BINDING PROTEIN TM_0124-RELATED"/>
    <property type="match status" value="1"/>
</dbReference>
<reference evidence="5 6" key="1">
    <citation type="submission" date="2020-06" db="EMBL/GenBank/DDBJ databases">
        <title>Pseudomonas eucalypticola sp. nov., an endophyte of Eucalyptus dunnii leaves with biocontrol ability of eucalyptus leaf blight.</title>
        <authorList>
            <person name="Liu Y."/>
            <person name="Song Z."/>
            <person name="Zeng H."/>
            <person name="Lu M."/>
            <person name="Wang X."/>
            <person name="Lian X."/>
            <person name="Zhang Q."/>
        </authorList>
    </citation>
    <scope>NUCLEOTIDE SEQUENCE [LARGE SCALE GENOMIC DNA]</scope>
    <source>
        <strain evidence="5 6">NP-1</strain>
    </source>
</reference>
<gene>
    <name evidence="5" type="ORF">HWQ56_16605</name>
</gene>
<accession>A0A7D5H4F6</accession>
<dbReference type="PROSITE" id="PS00211">
    <property type="entry name" value="ABC_TRANSPORTER_1"/>
    <property type="match status" value="1"/>
</dbReference>
<dbReference type="Pfam" id="PF00005">
    <property type="entry name" value="ABC_tran"/>
    <property type="match status" value="1"/>
</dbReference>
<dbReference type="GO" id="GO:0016887">
    <property type="term" value="F:ATP hydrolysis activity"/>
    <property type="evidence" value="ECO:0007669"/>
    <property type="project" value="InterPro"/>
</dbReference>
<dbReference type="InterPro" id="IPR017871">
    <property type="entry name" value="ABC_transporter-like_CS"/>
</dbReference>
<dbReference type="AlphaFoldDB" id="A0A7D5H4F6"/>
<dbReference type="SMART" id="SM00382">
    <property type="entry name" value="AAA"/>
    <property type="match status" value="1"/>
</dbReference>
<dbReference type="KEGG" id="pez:HWQ56_16605"/>
<sequence>MITCQQLQWGPAARPLTPPLDMHLPAASFTAVIGGNGCGKSSLLKCIAGLQRPLAGTLQVAARTGGIGYLVQQQAIDRQFPISLGELVSAGFWGSRLSRGERRVRLARALDDWRLNGLEKRHLQALSGGELQRALLARLSLTEAPLLLLDEPDASLDEASQSLLWQQMLQWHHQGRTLVLVCHDLAAVRERVDQCLLIAPEGCRLDHSAQLIAGASLRKVA</sequence>
<dbReference type="InterPro" id="IPR003593">
    <property type="entry name" value="AAA+_ATPase"/>
</dbReference>
<keyword evidence="3 5" id="KW-0067">ATP-binding</keyword>
<feature type="domain" description="ABC transporter" evidence="4">
    <location>
        <begin position="2"/>
        <end position="220"/>
    </location>
</feature>